<dbReference type="EMBL" id="CP064954">
    <property type="protein sequence ID" value="QPK80076.1"/>
    <property type="molecule type" value="Genomic_DNA"/>
</dbReference>
<proteinExistence type="predicted"/>
<gene>
    <name evidence="2" type="ORF">G7Y31_05150</name>
</gene>
<dbReference type="SUPFAM" id="SSF52540">
    <property type="entry name" value="P-loop containing nucleoside triphosphate hydrolases"/>
    <property type="match status" value="1"/>
</dbReference>
<dbReference type="Gene3D" id="3.40.50.300">
    <property type="entry name" value="P-loop containing nucleotide triphosphate hydrolases"/>
    <property type="match status" value="1"/>
</dbReference>
<reference evidence="2 3" key="1">
    <citation type="submission" date="2020-11" db="EMBL/GenBank/DDBJ databases">
        <title>Corynebacterium sp. ZJ-599.</title>
        <authorList>
            <person name="Zhou J."/>
        </authorList>
    </citation>
    <scope>NUCLEOTIDE SEQUENCE [LARGE SCALE GENOMIC DNA]</scope>
    <source>
        <strain evidence="2 3">ZJ-599</strain>
    </source>
</reference>
<dbReference type="KEGG" id="cliz:G7Y31_05150"/>
<dbReference type="AlphaFoldDB" id="A0A7T0KG26"/>
<dbReference type="GO" id="GO:0005524">
    <property type="term" value="F:ATP binding"/>
    <property type="evidence" value="ECO:0007669"/>
    <property type="project" value="UniProtKB-KW"/>
</dbReference>
<evidence type="ECO:0000313" key="2">
    <source>
        <dbReference type="EMBL" id="QPK80076.1"/>
    </source>
</evidence>
<accession>A0A7T0KG26</accession>
<protein>
    <submittedName>
        <fullName evidence="2">ATP-binding protein</fullName>
    </submittedName>
</protein>
<evidence type="ECO:0000313" key="3">
    <source>
        <dbReference type="Proteomes" id="UP000594681"/>
    </source>
</evidence>
<dbReference type="InterPro" id="IPR003959">
    <property type="entry name" value="ATPase_AAA_core"/>
</dbReference>
<dbReference type="PANTHER" id="PTHR40396">
    <property type="entry name" value="ATPASE-LIKE PROTEIN"/>
    <property type="match status" value="1"/>
</dbReference>
<keyword evidence="2" id="KW-0067">ATP-binding</keyword>
<dbReference type="RefSeq" id="WP_165010531.1">
    <property type="nucleotide sequence ID" value="NZ_CP064954.1"/>
</dbReference>
<organism evidence="2 3">
    <name type="scientific">Corynebacterium lizhenjunii</name>
    <dbReference type="NCBI Taxonomy" id="2709394"/>
    <lineage>
        <taxon>Bacteria</taxon>
        <taxon>Bacillati</taxon>
        <taxon>Actinomycetota</taxon>
        <taxon>Actinomycetes</taxon>
        <taxon>Mycobacteriales</taxon>
        <taxon>Corynebacteriaceae</taxon>
        <taxon>Corynebacterium</taxon>
    </lineage>
</organism>
<feature type="domain" description="ATPase AAA-type core" evidence="1">
    <location>
        <begin position="45"/>
        <end position="364"/>
    </location>
</feature>
<dbReference type="PANTHER" id="PTHR40396:SF1">
    <property type="entry name" value="ATPASE AAA-TYPE CORE DOMAIN-CONTAINING PROTEIN"/>
    <property type="match status" value="1"/>
</dbReference>
<dbReference type="Proteomes" id="UP000594681">
    <property type="component" value="Chromosome"/>
</dbReference>
<evidence type="ECO:0000259" key="1">
    <source>
        <dbReference type="Pfam" id="PF13304"/>
    </source>
</evidence>
<dbReference type="Pfam" id="PF13304">
    <property type="entry name" value="AAA_21"/>
    <property type="match status" value="1"/>
</dbReference>
<dbReference type="InterPro" id="IPR027417">
    <property type="entry name" value="P-loop_NTPase"/>
</dbReference>
<name>A0A7T0KG26_9CORY</name>
<keyword evidence="2" id="KW-0547">Nucleotide-binding</keyword>
<sequence>MLLSLTVENYRSFGDEFVLDMQRREFKTLRPSKGESWQSQTLRRAALLGPNAAGKSNALKPLHLLKHAVEHSLSNPAALKALYDPHKQRMGEPASFRVEFVQDDIRYLWFLELDATGILREELDALVSSRWSKAFRRHGSNVEFGQNMKIPSASKENIRAFMRPTALVLSAWTTIKDRGRLSGATEWWAKVLPLIENSDTDRADRHRWTIELSQKLPSLLKTLSQTIRAADVGVQRLSIHEQAPDSVAKFVVDFGAEPDQMPLVERIDPADVEELFKYFIFHHSARDGSFELPESEESEGTRAWIDLATPALYAIAIGGILSVDELDSSLHPFLVREIIGLFADTELNSLGAQLLFSTHDSTLLGRHPEEPMERSELWVVEKTDSESQLIALDEFPTRPNHNLEKQYLQGAFGAVPLSHTISMANAIEELRKSIAQD</sequence>
<dbReference type="GO" id="GO:0016887">
    <property type="term" value="F:ATP hydrolysis activity"/>
    <property type="evidence" value="ECO:0007669"/>
    <property type="project" value="InterPro"/>
</dbReference>
<keyword evidence="3" id="KW-1185">Reference proteome</keyword>